<dbReference type="EMBL" id="JAWDGP010005834">
    <property type="protein sequence ID" value="KAK3751220.1"/>
    <property type="molecule type" value="Genomic_DNA"/>
</dbReference>
<dbReference type="AlphaFoldDB" id="A0AAE0YMJ7"/>
<evidence type="ECO:0000313" key="2">
    <source>
        <dbReference type="Proteomes" id="UP001283361"/>
    </source>
</evidence>
<accession>A0AAE0YMJ7</accession>
<protein>
    <submittedName>
        <fullName evidence="1">Uncharacterized protein</fullName>
    </submittedName>
</protein>
<sequence length="82" mass="8821">MVQRSPSSQIKEGCEDTIIDGHVKSGSQGSPEGRALLGVVPWVSSIILRQFAWDFASPTFILTVHAHSGLNNLGKSEIFKVG</sequence>
<evidence type="ECO:0000313" key="1">
    <source>
        <dbReference type="EMBL" id="KAK3751220.1"/>
    </source>
</evidence>
<dbReference type="Proteomes" id="UP001283361">
    <property type="component" value="Unassembled WGS sequence"/>
</dbReference>
<proteinExistence type="predicted"/>
<keyword evidence="2" id="KW-1185">Reference proteome</keyword>
<organism evidence="1 2">
    <name type="scientific">Elysia crispata</name>
    <name type="common">lettuce slug</name>
    <dbReference type="NCBI Taxonomy" id="231223"/>
    <lineage>
        <taxon>Eukaryota</taxon>
        <taxon>Metazoa</taxon>
        <taxon>Spiralia</taxon>
        <taxon>Lophotrochozoa</taxon>
        <taxon>Mollusca</taxon>
        <taxon>Gastropoda</taxon>
        <taxon>Heterobranchia</taxon>
        <taxon>Euthyneura</taxon>
        <taxon>Panpulmonata</taxon>
        <taxon>Sacoglossa</taxon>
        <taxon>Placobranchoidea</taxon>
        <taxon>Plakobranchidae</taxon>
        <taxon>Elysia</taxon>
    </lineage>
</organism>
<gene>
    <name evidence="1" type="ORF">RRG08_023977</name>
</gene>
<comment type="caution">
    <text evidence="1">The sequence shown here is derived from an EMBL/GenBank/DDBJ whole genome shotgun (WGS) entry which is preliminary data.</text>
</comment>
<reference evidence="1" key="1">
    <citation type="journal article" date="2023" name="G3 (Bethesda)">
        <title>A reference genome for the long-term kleptoplast-retaining sea slug Elysia crispata morphotype clarki.</title>
        <authorList>
            <person name="Eastman K.E."/>
            <person name="Pendleton A.L."/>
            <person name="Shaikh M.A."/>
            <person name="Suttiyut T."/>
            <person name="Ogas R."/>
            <person name="Tomko P."/>
            <person name="Gavelis G."/>
            <person name="Widhalm J.R."/>
            <person name="Wisecaver J.H."/>
        </authorList>
    </citation>
    <scope>NUCLEOTIDE SEQUENCE</scope>
    <source>
        <strain evidence="1">ECLA1</strain>
    </source>
</reference>
<name>A0AAE0YMJ7_9GAST</name>